<dbReference type="AlphaFoldDB" id="A0AB35ME57"/>
<organism evidence="2 3">
    <name type="scientific">Demequina lignilytica</name>
    <dbReference type="NCBI Taxonomy" id="3051663"/>
    <lineage>
        <taxon>Bacteria</taxon>
        <taxon>Bacillati</taxon>
        <taxon>Actinomycetota</taxon>
        <taxon>Actinomycetes</taxon>
        <taxon>Micrococcales</taxon>
        <taxon>Demequinaceae</taxon>
        <taxon>Demequina</taxon>
    </lineage>
</organism>
<dbReference type="Pfam" id="PF11104">
    <property type="entry name" value="PilM_2"/>
    <property type="match status" value="1"/>
</dbReference>
<dbReference type="EMBL" id="JAUHQB010000001">
    <property type="protein sequence ID" value="MDN4482049.1"/>
    <property type="molecule type" value="Genomic_DNA"/>
</dbReference>
<sequence>MGTRTVAVDVGTSTVRVAEIELSGGQDPREGATLHAFAEVAVPAGVLRDGVVQEPQALATTIHEAVAHAKPSTKHVTVGLGHPSIVVREVDIPAQPMDKLRQSLAFHVQDQLPMAADEAILDFYPTAEIDAQGGETLRGLLVAAPRELVRDTIAVFDRAGLQVSAVDHSALGLWRNGCRGPAAESKVAFVDIGAATTTVVISQGGVVRLVRALPQGGQDATKAIANALKGAGADAEALKREVGMDLSVGPDRRNLAESAAHAISPLIEAVRNTLVYFASANPGGAVERLVLTGGAAYTRGLGQSLASATRLPVVIGEPVAGLKLGKKVDLRTVQGREHELATVIGLAMRSAK</sequence>
<evidence type="ECO:0000259" key="1">
    <source>
        <dbReference type="SMART" id="SM00842"/>
    </source>
</evidence>
<dbReference type="NCBIfam" id="TIGR01175">
    <property type="entry name" value="pilM"/>
    <property type="match status" value="1"/>
</dbReference>
<dbReference type="PIRSF" id="PIRSF019169">
    <property type="entry name" value="PilM"/>
    <property type="match status" value="1"/>
</dbReference>
<evidence type="ECO:0000313" key="3">
    <source>
        <dbReference type="Proteomes" id="UP001172756"/>
    </source>
</evidence>
<reference evidence="2 3" key="1">
    <citation type="submission" date="2023-06" db="EMBL/GenBank/DDBJ databases">
        <title>SYSU T0a273.</title>
        <authorList>
            <person name="Gao L."/>
            <person name="Fang B.-Z."/>
            <person name="Li W.-J."/>
        </authorList>
    </citation>
    <scope>NUCLEOTIDE SEQUENCE [LARGE SCALE GENOMIC DNA]</scope>
    <source>
        <strain evidence="2 3">SYSU T0a273</strain>
    </source>
</reference>
<dbReference type="Gene3D" id="3.30.1490.300">
    <property type="match status" value="1"/>
</dbReference>
<dbReference type="SUPFAM" id="SSF53067">
    <property type="entry name" value="Actin-like ATPase domain"/>
    <property type="match status" value="2"/>
</dbReference>
<dbReference type="InterPro" id="IPR005883">
    <property type="entry name" value="PilM"/>
</dbReference>
<dbReference type="Proteomes" id="UP001172756">
    <property type="component" value="Unassembled WGS sequence"/>
</dbReference>
<accession>A0AB35ME57</accession>
<dbReference type="RefSeq" id="WP_301159292.1">
    <property type="nucleotide sequence ID" value="NZ_JAUHQB010000001.1"/>
</dbReference>
<dbReference type="InterPro" id="IPR050696">
    <property type="entry name" value="FtsA/MreB"/>
</dbReference>
<gene>
    <name evidence="2" type="primary">pilM</name>
    <name evidence="2" type="ORF">QQ002_00660</name>
</gene>
<dbReference type="PANTHER" id="PTHR32432:SF3">
    <property type="entry name" value="ETHANOLAMINE UTILIZATION PROTEIN EUTJ"/>
    <property type="match status" value="1"/>
</dbReference>
<dbReference type="GO" id="GO:0051301">
    <property type="term" value="P:cell division"/>
    <property type="evidence" value="ECO:0007669"/>
    <property type="project" value="InterPro"/>
</dbReference>
<proteinExistence type="predicted"/>
<dbReference type="Gene3D" id="3.30.420.40">
    <property type="match status" value="2"/>
</dbReference>
<dbReference type="CDD" id="cd24049">
    <property type="entry name" value="ASKHA_NBD_PilM"/>
    <property type="match status" value="1"/>
</dbReference>
<evidence type="ECO:0000313" key="2">
    <source>
        <dbReference type="EMBL" id="MDN4482049.1"/>
    </source>
</evidence>
<feature type="domain" description="SHS2" evidence="1">
    <location>
        <begin position="5"/>
        <end position="173"/>
    </location>
</feature>
<name>A0AB35ME57_9MICO</name>
<dbReference type="PANTHER" id="PTHR32432">
    <property type="entry name" value="CELL DIVISION PROTEIN FTSA-RELATED"/>
    <property type="match status" value="1"/>
</dbReference>
<dbReference type="InterPro" id="IPR043129">
    <property type="entry name" value="ATPase_NBD"/>
</dbReference>
<dbReference type="SMART" id="SM00842">
    <property type="entry name" value="FtsA"/>
    <property type="match status" value="1"/>
</dbReference>
<comment type="caution">
    <text evidence="2">The sequence shown here is derived from an EMBL/GenBank/DDBJ whole genome shotgun (WGS) entry which is preliminary data.</text>
</comment>
<dbReference type="InterPro" id="IPR003494">
    <property type="entry name" value="SHS2_FtsA"/>
</dbReference>
<protein>
    <submittedName>
        <fullName evidence="2">Type IV pilus assembly protein PilM</fullName>
    </submittedName>
</protein>